<feature type="transmembrane region" description="Helical" evidence="1">
    <location>
        <begin position="40"/>
        <end position="63"/>
    </location>
</feature>
<keyword evidence="3" id="KW-1185">Reference proteome</keyword>
<protein>
    <submittedName>
        <fullName evidence="2">Uncharacterized protein</fullName>
    </submittedName>
</protein>
<keyword evidence="1" id="KW-0472">Membrane</keyword>
<dbReference type="RefSeq" id="WP_260764015.1">
    <property type="nucleotide sequence ID" value="NZ_CP045921.1"/>
</dbReference>
<gene>
    <name evidence="2" type="ORF">GII36_01880</name>
</gene>
<organism evidence="2 3">
    <name type="scientific">Candidatus Mycosynbacter amalyticus</name>
    <dbReference type="NCBI Taxonomy" id="2665156"/>
    <lineage>
        <taxon>Bacteria</taxon>
        <taxon>Candidatus Saccharimonadota</taxon>
        <taxon>Candidatus Saccharimonadota incertae sedis</taxon>
        <taxon>Candidatus Mycosynbacter</taxon>
    </lineage>
</organism>
<keyword evidence="1" id="KW-1133">Transmembrane helix</keyword>
<sequence>MIGLTIFVVWVLVASTTGTITHQRLLGDKAWTKHATPDLIFVLIVTSVAWPITLTVYTTKGVINAPERRRQKRELARQMELDQARHETDLIAEQAAKAEAQYRLHKAHGLP</sequence>
<proteinExistence type="predicted"/>
<name>A0A857MKD5_9BACT</name>
<dbReference type="EMBL" id="CP045921">
    <property type="protein sequence ID" value="QHN42598.1"/>
    <property type="molecule type" value="Genomic_DNA"/>
</dbReference>
<dbReference type="KEGG" id="mama:GII36_01880"/>
<evidence type="ECO:0000313" key="3">
    <source>
        <dbReference type="Proteomes" id="UP001059824"/>
    </source>
</evidence>
<dbReference type="AlphaFoldDB" id="A0A857MKD5"/>
<evidence type="ECO:0000256" key="1">
    <source>
        <dbReference type="SAM" id="Phobius"/>
    </source>
</evidence>
<keyword evidence="1" id="KW-0812">Transmembrane</keyword>
<dbReference type="Proteomes" id="UP001059824">
    <property type="component" value="Chromosome"/>
</dbReference>
<accession>A0A857MKD5</accession>
<evidence type="ECO:0000313" key="2">
    <source>
        <dbReference type="EMBL" id="QHN42598.1"/>
    </source>
</evidence>
<reference evidence="2" key="1">
    <citation type="journal article" date="2021" name="Nat. Microbiol.">
        <title>Cocultivation of an ultrasmall environmental parasitic bacterium with lytic ability against bacteria associated with wastewater foams.</title>
        <authorList>
            <person name="Batinovic S."/>
            <person name="Rose J.J.A."/>
            <person name="Ratcliffe J."/>
            <person name="Seviour R.J."/>
            <person name="Petrovski S."/>
        </authorList>
    </citation>
    <scope>NUCLEOTIDE SEQUENCE</scope>
    <source>
        <strain evidence="2">JR1</strain>
    </source>
</reference>